<proteinExistence type="predicted"/>
<sequence length="194" mass="21609">MKRMSIICLIRHGETDWNAAGRIQGRTDIPLNLKGVEQAKQCGKHLSANAADMIIASPLTRAKQTAEIIQKEVNLPLVFMDDFIERCFGEAEGMTFDDRRSHFPDGNIPDLESIETLTSRVMDGIKKINNNYPGEKLLLVAHGAVINAILSHLSAGEIGSGKTRLMNACFSNIHFKDEKWLVHNFNQVSHLKAD</sequence>
<dbReference type="InterPro" id="IPR013078">
    <property type="entry name" value="His_Pase_superF_clade-1"/>
</dbReference>
<keyword evidence="2" id="KW-1185">Reference proteome</keyword>
<dbReference type="CDD" id="cd07067">
    <property type="entry name" value="HP_PGM_like"/>
    <property type="match status" value="1"/>
</dbReference>
<dbReference type="SMART" id="SM00855">
    <property type="entry name" value="PGAM"/>
    <property type="match status" value="1"/>
</dbReference>
<dbReference type="SUPFAM" id="SSF53254">
    <property type="entry name" value="Phosphoglycerate mutase-like"/>
    <property type="match status" value="1"/>
</dbReference>
<gene>
    <name evidence="1" type="ORF">J2S17_000078</name>
</gene>
<evidence type="ECO:0000313" key="1">
    <source>
        <dbReference type="EMBL" id="MDQ0268209.1"/>
    </source>
</evidence>
<dbReference type="Pfam" id="PF00300">
    <property type="entry name" value="His_Phos_1"/>
    <property type="match status" value="1"/>
</dbReference>
<comment type="caution">
    <text evidence="1">The sequence shown here is derived from an EMBL/GenBank/DDBJ whole genome shotgun (WGS) entry which is preliminary data.</text>
</comment>
<dbReference type="Proteomes" id="UP001238088">
    <property type="component" value="Unassembled WGS sequence"/>
</dbReference>
<reference evidence="1 2" key="1">
    <citation type="submission" date="2023-07" db="EMBL/GenBank/DDBJ databases">
        <title>Genomic Encyclopedia of Type Strains, Phase IV (KMG-IV): sequencing the most valuable type-strain genomes for metagenomic binning, comparative biology and taxonomic classification.</title>
        <authorList>
            <person name="Goeker M."/>
        </authorList>
    </citation>
    <scope>NUCLEOTIDE SEQUENCE [LARGE SCALE GENOMIC DNA]</scope>
    <source>
        <strain evidence="1 2">DSM 23494</strain>
    </source>
</reference>
<name>A0ABU0AAD5_9BACI</name>
<dbReference type="EMBL" id="JAUSUB010000001">
    <property type="protein sequence ID" value="MDQ0268209.1"/>
    <property type="molecule type" value="Genomic_DNA"/>
</dbReference>
<organism evidence="1 2">
    <name type="scientific">Cytobacillus purgationiresistens</name>
    <dbReference type="NCBI Taxonomy" id="863449"/>
    <lineage>
        <taxon>Bacteria</taxon>
        <taxon>Bacillati</taxon>
        <taxon>Bacillota</taxon>
        <taxon>Bacilli</taxon>
        <taxon>Bacillales</taxon>
        <taxon>Bacillaceae</taxon>
        <taxon>Cytobacillus</taxon>
    </lineage>
</organism>
<protein>
    <submittedName>
        <fullName evidence="1">Phosphatase</fullName>
    </submittedName>
</protein>
<accession>A0ABU0AAD5</accession>
<dbReference type="InterPro" id="IPR050275">
    <property type="entry name" value="PGM_Phosphatase"/>
</dbReference>
<dbReference type="PANTHER" id="PTHR48100:SF59">
    <property type="entry name" value="ADENOSYLCOBALAMIN_ALPHA-RIBAZOLE PHOSPHATASE"/>
    <property type="match status" value="1"/>
</dbReference>
<dbReference type="PROSITE" id="PS00175">
    <property type="entry name" value="PG_MUTASE"/>
    <property type="match status" value="1"/>
</dbReference>
<dbReference type="InterPro" id="IPR029033">
    <property type="entry name" value="His_PPase_superfam"/>
</dbReference>
<dbReference type="InterPro" id="IPR003094">
    <property type="entry name" value="6Pfruct_kin"/>
</dbReference>
<dbReference type="Gene3D" id="3.40.50.1240">
    <property type="entry name" value="Phosphoglycerate mutase-like"/>
    <property type="match status" value="1"/>
</dbReference>
<dbReference type="PRINTS" id="PR00991">
    <property type="entry name" value="6PFRUCTKNASE"/>
</dbReference>
<dbReference type="PANTHER" id="PTHR48100">
    <property type="entry name" value="BROAD-SPECIFICITY PHOSPHATASE YOR283W-RELATED"/>
    <property type="match status" value="1"/>
</dbReference>
<evidence type="ECO:0000313" key="2">
    <source>
        <dbReference type="Proteomes" id="UP001238088"/>
    </source>
</evidence>
<dbReference type="InterPro" id="IPR001345">
    <property type="entry name" value="PG/BPGM_mutase_AS"/>
</dbReference>